<reference evidence="4 5" key="1">
    <citation type="submission" date="2018-07" db="EMBL/GenBank/DDBJ databases">
        <title>Genomic Encyclopedia of Type Strains, Phase III (KMG-III): the genomes of soil and plant-associated and newly described type strains.</title>
        <authorList>
            <person name="Whitman W."/>
        </authorList>
    </citation>
    <scope>NUCLEOTIDE SEQUENCE [LARGE SCALE GENOMIC DNA]</scope>
    <source>
        <strain evidence="4 5">CECT 8525</strain>
    </source>
</reference>
<evidence type="ECO:0000313" key="4">
    <source>
        <dbReference type="EMBL" id="RCW82124.1"/>
    </source>
</evidence>
<evidence type="ECO:0000256" key="2">
    <source>
        <dbReference type="ARBA" id="ARBA00023002"/>
    </source>
</evidence>
<accession>A0A368YVA2</accession>
<gene>
    <name evidence="4" type="ORF">DFP89_11384</name>
</gene>
<dbReference type="InterPro" id="IPR020904">
    <property type="entry name" value="Sc_DH/Rdtase_CS"/>
</dbReference>
<dbReference type="CDD" id="cd05374">
    <property type="entry name" value="17beta-HSD-like_SDR_c"/>
    <property type="match status" value="1"/>
</dbReference>
<keyword evidence="2" id="KW-0560">Oxidoreductase</keyword>
<dbReference type="PANTHER" id="PTHR42901:SF1">
    <property type="entry name" value="ALCOHOL DEHYDROGENASE"/>
    <property type="match status" value="1"/>
</dbReference>
<dbReference type="InterPro" id="IPR036291">
    <property type="entry name" value="NAD(P)-bd_dom_sf"/>
</dbReference>
<protein>
    <submittedName>
        <fullName evidence="4">Short-subunit dehydrogenase</fullName>
    </submittedName>
</protein>
<evidence type="ECO:0000313" key="5">
    <source>
        <dbReference type="Proteomes" id="UP000253345"/>
    </source>
</evidence>
<dbReference type="PRINTS" id="PR00081">
    <property type="entry name" value="GDHRDH"/>
</dbReference>
<dbReference type="OrthoDB" id="9793825at2"/>
<dbReference type="SUPFAM" id="SSF51735">
    <property type="entry name" value="NAD(P)-binding Rossmann-fold domains"/>
    <property type="match status" value="1"/>
</dbReference>
<proteinExistence type="inferred from homology"/>
<dbReference type="AlphaFoldDB" id="A0A368YVA2"/>
<comment type="similarity">
    <text evidence="1 3">Belongs to the short-chain dehydrogenases/reductases (SDR) family.</text>
</comment>
<organism evidence="4 5">
    <name type="scientific">Paracoccus lutimaris</name>
    <dbReference type="NCBI Taxonomy" id="1490030"/>
    <lineage>
        <taxon>Bacteria</taxon>
        <taxon>Pseudomonadati</taxon>
        <taxon>Pseudomonadota</taxon>
        <taxon>Alphaproteobacteria</taxon>
        <taxon>Rhodobacterales</taxon>
        <taxon>Paracoccaceae</taxon>
        <taxon>Paracoccus</taxon>
    </lineage>
</organism>
<dbReference type="Pfam" id="PF00106">
    <property type="entry name" value="adh_short"/>
    <property type="match status" value="1"/>
</dbReference>
<dbReference type="PRINTS" id="PR00080">
    <property type="entry name" value="SDRFAMILY"/>
</dbReference>
<dbReference type="InterPro" id="IPR002347">
    <property type="entry name" value="SDR_fam"/>
</dbReference>
<dbReference type="GO" id="GO:0016491">
    <property type="term" value="F:oxidoreductase activity"/>
    <property type="evidence" value="ECO:0007669"/>
    <property type="project" value="UniProtKB-KW"/>
</dbReference>
<sequence length="258" mass="28106">MTSKTVLITGAGSGFGRGVALGLARAGHKVIAACHIWPQVTDLRAEAARDGLELRVIKLDVLSEIDRSHALALDFDVLFNNAGIMESGPVAELPPEIVRRIFDTNVFAALEMAQGAAKKFIRAGGGRIVWTSSVAGLVKVPWDGAYSASKYAVEGFCAALREELAPYGVQVCTVNPGAYRTGFNDTGMESQDQWWGQGERVMAHWPVRELTRQADPAEMITAMIGVITAEHPPYRTVLPKAAEDMARREQAEEWDKRL</sequence>
<keyword evidence="5" id="KW-1185">Reference proteome</keyword>
<dbReference type="Proteomes" id="UP000253345">
    <property type="component" value="Unassembled WGS sequence"/>
</dbReference>
<evidence type="ECO:0000256" key="3">
    <source>
        <dbReference type="RuleBase" id="RU000363"/>
    </source>
</evidence>
<dbReference type="RefSeq" id="WP_114349814.1">
    <property type="nucleotide sequence ID" value="NZ_QPJL01000013.1"/>
</dbReference>
<dbReference type="Gene3D" id="3.40.50.720">
    <property type="entry name" value="NAD(P)-binding Rossmann-like Domain"/>
    <property type="match status" value="1"/>
</dbReference>
<dbReference type="PANTHER" id="PTHR42901">
    <property type="entry name" value="ALCOHOL DEHYDROGENASE"/>
    <property type="match status" value="1"/>
</dbReference>
<dbReference type="NCBIfam" id="NF006776">
    <property type="entry name" value="PRK09291.1"/>
    <property type="match status" value="1"/>
</dbReference>
<dbReference type="EMBL" id="QPJL01000013">
    <property type="protein sequence ID" value="RCW82124.1"/>
    <property type="molecule type" value="Genomic_DNA"/>
</dbReference>
<evidence type="ECO:0000256" key="1">
    <source>
        <dbReference type="ARBA" id="ARBA00006484"/>
    </source>
</evidence>
<name>A0A368YVA2_9RHOB</name>
<dbReference type="PROSITE" id="PS00061">
    <property type="entry name" value="ADH_SHORT"/>
    <property type="match status" value="1"/>
</dbReference>
<comment type="caution">
    <text evidence="4">The sequence shown here is derived from an EMBL/GenBank/DDBJ whole genome shotgun (WGS) entry which is preliminary data.</text>
</comment>